<sequence length="957" mass="110693">MPDEYQSEAELEKQFMRKLNALGYKSVHIRDEQGILNHFRDLLNTRNKENLKDNDLSDTEFERVLNALVGSKTLYEIAQQLRGSDVQPYGKIVINRDDNSELYLDFFDGKDFENNIYEVTHQVTVNAAYTNRYDVTVLVNGLPIVQVELKRRDVDFTQAFNQVIRYRDESFRQLYRFVQLFVISNGSDTRYFANGDGKLNSNFIFYWTDVNNHWLNDIDAFSASFFDVKRLHSLIAKYTIFDGDHQRMMIMRPYQVYATEAIVKQAKEHPDENGYVWHTTGSGKTITSFKASRILAQETDAKKVIFLIDRSDLDIQTSKNFNSYLPKTVSNEPALDQTTNTRKLVEQLRSSDTSLIITTIQKMNNAIANDRYKDILTPLQDQRIIFIEDEAHRSQFGEMRKNVNRWFHNSQHFGFTGTPIFAENVGPDGRTTETLYNKELHKYLIKDAIRDHNVLGFSIQYINTINRKEELLDGNDEVSAIDTKEVLESDDRLRKIVKHIINNHNSVTHKKHYNAILTVQSTELALKYYRLFKELDPINAVKVTTIFTWAANEDTNEENQGKEDLTSRHGLDSVIKDYNQQYNTSFSTDNFKDYFSDVSKRMKEHSDATPNDNIDILIVVNMFLTGFDSPRLSTLYVDKKLQWHGLIQAFSRTNRVEGHAKPFGNIVAYRDIKRNTDDAVQLFSAGSSEAFFVPSYAELLNDYKEAVSNLHEVVQKPEDVDKLFDLGDDALKEFVIAFRSILQIHNKIRVYDDFTWKDLAGEFTDGELQSLRGKYSTVYHSLYDNNDHPEKASVLDDIDFELDLLAVDKIDVRYIVNLVKSINVENEDNMNADRQKIKRLLDNADSPELRTKAELLSKFLDEVVPTLKANDNVSKALSGYLEDQRNGSIKQFSEDTKVPASVINEQVGTYEFYGKPDDRVLNEVFNEAGYGFKEKLTLKKRVVSFIEDTVKKYNIFS</sequence>
<reference evidence="13 14" key="1">
    <citation type="journal article" date="2015" name="Genome Announc.">
        <title>Expanding the biotechnology potential of lactobacilli through comparative genomics of 213 strains and associated genera.</title>
        <authorList>
            <person name="Sun Z."/>
            <person name="Harris H.M."/>
            <person name="McCann A."/>
            <person name="Guo C."/>
            <person name="Argimon S."/>
            <person name="Zhang W."/>
            <person name="Yang X."/>
            <person name="Jeffery I.B."/>
            <person name="Cooney J.C."/>
            <person name="Kagawa T.F."/>
            <person name="Liu W."/>
            <person name="Song Y."/>
            <person name="Salvetti E."/>
            <person name="Wrobel A."/>
            <person name="Rasinkangas P."/>
            <person name="Parkhill J."/>
            <person name="Rea M.C."/>
            <person name="O'Sullivan O."/>
            <person name="Ritari J."/>
            <person name="Douillard F.P."/>
            <person name="Paul Ross R."/>
            <person name="Yang R."/>
            <person name="Briner A.E."/>
            <person name="Felis G.E."/>
            <person name="de Vos W.M."/>
            <person name="Barrangou R."/>
            <person name="Klaenhammer T.R."/>
            <person name="Caufield P.W."/>
            <person name="Cui Y."/>
            <person name="Zhang H."/>
            <person name="O'Toole P.W."/>
        </authorList>
    </citation>
    <scope>NUCLEOTIDE SEQUENCE [LARGE SCALE GENOMIC DNA]</scope>
    <source>
        <strain evidence="13 14">DSM 23026</strain>
    </source>
</reference>
<keyword evidence="5 11" id="KW-0547">Nucleotide-binding</keyword>
<dbReference type="InterPro" id="IPR022625">
    <property type="entry name" value="TypeI_RM_Rsu_C"/>
</dbReference>
<comment type="caution">
    <text evidence="13">The sequence shown here is derived from an EMBL/GenBank/DDBJ whole genome shotgun (WGS) entry which is preliminary data.</text>
</comment>
<comment type="function">
    <text evidence="11">Subunit R is required for both nuclease and ATPase activities, but not for modification.</text>
</comment>
<dbReference type="RefSeq" id="WP_057800448.1">
    <property type="nucleotide sequence ID" value="NZ_BJZZ01000050.1"/>
</dbReference>
<evidence type="ECO:0000256" key="7">
    <source>
        <dbReference type="ARBA" id="ARBA00022759"/>
    </source>
</evidence>
<evidence type="ECO:0000313" key="14">
    <source>
        <dbReference type="Proteomes" id="UP000051249"/>
    </source>
</evidence>
<dbReference type="CDD" id="cd22332">
    <property type="entry name" value="HsdR_N"/>
    <property type="match status" value="1"/>
</dbReference>
<dbReference type="PROSITE" id="PS51192">
    <property type="entry name" value="HELICASE_ATP_BIND_1"/>
    <property type="match status" value="1"/>
</dbReference>
<dbReference type="Gene3D" id="3.40.50.300">
    <property type="entry name" value="P-loop containing nucleotide triphosphate hydrolases"/>
    <property type="match status" value="2"/>
</dbReference>
<dbReference type="EC" id="3.1.21.3" evidence="11"/>
<dbReference type="NCBIfam" id="TIGR00348">
    <property type="entry name" value="hsdR"/>
    <property type="match status" value="1"/>
</dbReference>
<keyword evidence="7" id="KW-0255">Endonuclease</keyword>
<evidence type="ECO:0000256" key="10">
    <source>
        <dbReference type="ARBA" id="ARBA00023125"/>
    </source>
</evidence>
<evidence type="ECO:0000256" key="4">
    <source>
        <dbReference type="ARBA" id="ARBA00022722"/>
    </source>
</evidence>
<evidence type="ECO:0000256" key="9">
    <source>
        <dbReference type="ARBA" id="ARBA00022840"/>
    </source>
</evidence>
<keyword evidence="9 11" id="KW-0067">ATP-binding</keyword>
<dbReference type="Gene3D" id="1.20.58.910">
    <property type="match status" value="1"/>
</dbReference>
<comment type="subunit">
    <text evidence="3 11">The type I restriction/modification system is composed of three polypeptides R, M and S.</text>
</comment>
<dbReference type="InterPro" id="IPR007409">
    <property type="entry name" value="Restrct_endonuc_type1_HsdR_N"/>
</dbReference>
<keyword evidence="14" id="KW-1185">Reference proteome</keyword>
<evidence type="ECO:0000256" key="11">
    <source>
        <dbReference type="RuleBase" id="RU364115"/>
    </source>
</evidence>
<dbReference type="InterPro" id="IPR051268">
    <property type="entry name" value="Type-I_R_enzyme_R_subunit"/>
</dbReference>
<dbReference type="GO" id="GO:0003677">
    <property type="term" value="F:DNA binding"/>
    <property type="evidence" value="ECO:0007669"/>
    <property type="project" value="UniProtKB-KW"/>
</dbReference>
<dbReference type="InterPro" id="IPR027417">
    <property type="entry name" value="P-loop_NTPase"/>
</dbReference>
<dbReference type="InterPro" id="IPR055180">
    <property type="entry name" value="HsdR_RecA-like_helicase_dom_2"/>
</dbReference>
<dbReference type="InterPro" id="IPR014001">
    <property type="entry name" value="Helicase_ATP-bd"/>
</dbReference>
<name>A0A0R2N8R7_9LACO</name>
<evidence type="ECO:0000256" key="5">
    <source>
        <dbReference type="ARBA" id="ARBA00022741"/>
    </source>
</evidence>
<dbReference type="InterPro" id="IPR040980">
    <property type="entry name" value="SWI2_SNF2"/>
</dbReference>
<evidence type="ECO:0000256" key="1">
    <source>
        <dbReference type="ARBA" id="ARBA00000851"/>
    </source>
</evidence>
<dbReference type="AlphaFoldDB" id="A0A0R2N8R7"/>
<dbReference type="GO" id="GO:0005524">
    <property type="term" value="F:ATP binding"/>
    <property type="evidence" value="ECO:0007669"/>
    <property type="project" value="UniProtKB-KW"/>
</dbReference>
<dbReference type="OrthoDB" id="9758243at2"/>
<dbReference type="EMBL" id="JQCQ01000047">
    <property type="protein sequence ID" value="KRO21596.1"/>
    <property type="molecule type" value="Genomic_DNA"/>
</dbReference>
<dbReference type="Proteomes" id="UP000051249">
    <property type="component" value="Unassembled WGS sequence"/>
</dbReference>
<dbReference type="Pfam" id="PF18766">
    <property type="entry name" value="SWI2_SNF2"/>
    <property type="match status" value="1"/>
</dbReference>
<evidence type="ECO:0000256" key="8">
    <source>
        <dbReference type="ARBA" id="ARBA00022801"/>
    </source>
</evidence>
<evidence type="ECO:0000313" key="13">
    <source>
        <dbReference type="EMBL" id="KRO21596.1"/>
    </source>
</evidence>
<evidence type="ECO:0000259" key="12">
    <source>
        <dbReference type="PROSITE" id="PS51192"/>
    </source>
</evidence>
<dbReference type="SUPFAM" id="SSF52540">
    <property type="entry name" value="P-loop containing nucleoside triphosphate hydrolases"/>
    <property type="match status" value="1"/>
</dbReference>
<keyword evidence="8 11" id="KW-0378">Hydrolase</keyword>
<organism evidence="13 14">
    <name type="scientific">Pediococcus argentinicus</name>
    <dbReference type="NCBI Taxonomy" id="480391"/>
    <lineage>
        <taxon>Bacteria</taxon>
        <taxon>Bacillati</taxon>
        <taxon>Bacillota</taxon>
        <taxon>Bacilli</taxon>
        <taxon>Lactobacillales</taxon>
        <taxon>Lactobacillaceae</taxon>
        <taxon>Pediococcus</taxon>
    </lineage>
</organism>
<dbReference type="PANTHER" id="PTHR30195:SF16">
    <property type="entry name" value="TYPE I RESTRICTION ENZYME ENDONUCLEASE SUBUNIT"/>
    <property type="match status" value="1"/>
</dbReference>
<comment type="similarity">
    <text evidence="2 11">Belongs to the HsdR family.</text>
</comment>
<protein>
    <recommendedName>
        <fullName evidence="11">Type I restriction enzyme endonuclease subunit</fullName>
        <shortName evidence="11">R protein</shortName>
        <ecNumber evidence="11">3.1.21.3</ecNumber>
    </recommendedName>
    <alternativeName>
        <fullName evidence="11">Type-1 restriction enzyme R protein</fullName>
    </alternativeName>
</protein>
<evidence type="ECO:0000256" key="6">
    <source>
        <dbReference type="ARBA" id="ARBA00022747"/>
    </source>
</evidence>
<dbReference type="GO" id="GO:0009307">
    <property type="term" value="P:DNA restriction-modification system"/>
    <property type="evidence" value="ECO:0007669"/>
    <property type="project" value="UniProtKB-KW"/>
</dbReference>
<feature type="domain" description="Helicase ATP-binding" evidence="12">
    <location>
        <begin position="265"/>
        <end position="420"/>
    </location>
</feature>
<dbReference type="Pfam" id="PF22679">
    <property type="entry name" value="T1R_D3-like"/>
    <property type="match status" value="1"/>
</dbReference>
<dbReference type="PANTHER" id="PTHR30195">
    <property type="entry name" value="TYPE I SITE-SPECIFIC DEOXYRIBONUCLEASE PROTEIN SUBUNIT M AND R"/>
    <property type="match status" value="1"/>
</dbReference>
<dbReference type="CDD" id="cd18800">
    <property type="entry name" value="SF2_C_EcoR124I-like"/>
    <property type="match status" value="1"/>
</dbReference>
<evidence type="ECO:0000256" key="2">
    <source>
        <dbReference type="ARBA" id="ARBA00008598"/>
    </source>
</evidence>
<dbReference type="Gene3D" id="3.90.1570.50">
    <property type="match status" value="1"/>
</dbReference>
<evidence type="ECO:0000256" key="3">
    <source>
        <dbReference type="ARBA" id="ARBA00011296"/>
    </source>
</evidence>
<gene>
    <name evidence="13" type="ORF">IV88_GL001348</name>
</gene>
<dbReference type="InterPro" id="IPR004473">
    <property type="entry name" value="Restrct_endonuc_typeI_HsdR"/>
</dbReference>
<dbReference type="PATRIC" id="fig|480391.4.peg.1372"/>
<keyword evidence="4" id="KW-0540">Nuclease</keyword>
<comment type="catalytic activity">
    <reaction evidence="1 11">
        <text>Endonucleolytic cleavage of DNA to give random double-stranded fragments with terminal 5'-phosphates, ATP is simultaneously hydrolyzed.</text>
        <dbReference type="EC" id="3.1.21.3"/>
    </reaction>
</comment>
<dbReference type="GO" id="GO:0009035">
    <property type="term" value="F:type I site-specific deoxyribonuclease activity"/>
    <property type="evidence" value="ECO:0007669"/>
    <property type="project" value="UniProtKB-EC"/>
</dbReference>
<keyword evidence="6 11" id="KW-0680">Restriction system</keyword>
<dbReference type="Pfam" id="PF12008">
    <property type="entry name" value="EcoR124_C"/>
    <property type="match status" value="1"/>
</dbReference>
<accession>A0A0R2N8R7</accession>
<proteinExistence type="inferred from homology"/>
<dbReference type="Pfam" id="PF04313">
    <property type="entry name" value="HSDR_N"/>
    <property type="match status" value="1"/>
</dbReference>
<keyword evidence="10 11" id="KW-0238">DNA-binding</keyword>
<dbReference type="SMART" id="SM00487">
    <property type="entry name" value="DEXDc"/>
    <property type="match status" value="1"/>
</dbReference>